<protein>
    <recommendedName>
        <fullName evidence="2">Tail specific protease C-terminal domain-containing protein</fullName>
    </recommendedName>
</protein>
<evidence type="ECO:0000313" key="4">
    <source>
        <dbReference type="Proteomes" id="UP000320231"/>
    </source>
</evidence>
<accession>A0A455UG60</accession>
<evidence type="ECO:0000259" key="2">
    <source>
        <dbReference type="Pfam" id="PF11818"/>
    </source>
</evidence>
<feature type="domain" description="Tail specific protease C-terminal" evidence="2">
    <location>
        <begin position="1"/>
        <end position="59"/>
    </location>
</feature>
<gene>
    <name evidence="3" type="ORF">HSBAA_45840</name>
</gene>
<dbReference type="EMBL" id="AP019514">
    <property type="protein sequence ID" value="BBI63278.1"/>
    <property type="molecule type" value="Genomic_DNA"/>
</dbReference>
<dbReference type="AlphaFoldDB" id="A0A455UG60"/>
<reference evidence="3 4" key="1">
    <citation type="journal article" date="2019" name="Microbiol. Resour. Announc.">
        <title>Complete Genome Sequence of Halomonas sulfidaeris Strain Esulfide1 Isolated from a Metal Sulfide Rock at a Depth of 2,200 Meters, Obtained Using Nanopore Sequencing.</title>
        <authorList>
            <person name="Saito M."/>
            <person name="Nishigata A."/>
            <person name="Galipon J."/>
            <person name="Arakawa K."/>
        </authorList>
    </citation>
    <scope>NUCLEOTIDE SEQUENCE [LARGE SCALE GENOMIC DNA]</scope>
    <source>
        <strain evidence="3 4">ATCC BAA-803</strain>
    </source>
</reference>
<proteinExistence type="predicted"/>
<dbReference type="Proteomes" id="UP000320231">
    <property type="component" value="Chromosome"/>
</dbReference>
<dbReference type="Pfam" id="PF11818">
    <property type="entry name" value="DUF3340"/>
    <property type="match status" value="1"/>
</dbReference>
<name>A0A455UG60_9GAMM</name>
<sequence length="69" mass="8046">MLDNLIAQHDVRAEDNPNFRYLERQSTLARQLREQHTSVSLNREQREREMEAQEAEQLSGEPTPPRTGA</sequence>
<feature type="region of interest" description="Disordered" evidence="1">
    <location>
        <begin position="30"/>
        <end position="69"/>
    </location>
</feature>
<dbReference type="InterPro" id="IPR020992">
    <property type="entry name" value="Tail_Prtase_C"/>
</dbReference>
<evidence type="ECO:0000256" key="1">
    <source>
        <dbReference type="SAM" id="MobiDB-lite"/>
    </source>
</evidence>
<evidence type="ECO:0000313" key="3">
    <source>
        <dbReference type="EMBL" id="BBI63278.1"/>
    </source>
</evidence>
<dbReference type="KEGG" id="hsr:HSBAA_45840"/>
<organism evidence="3 4">
    <name type="scientific">Vreelandella sulfidaeris</name>
    <dbReference type="NCBI Taxonomy" id="115553"/>
    <lineage>
        <taxon>Bacteria</taxon>
        <taxon>Pseudomonadati</taxon>
        <taxon>Pseudomonadota</taxon>
        <taxon>Gammaproteobacteria</taxon>
        <taxon>Oceanospirillales</taxon>
        <taxon>Halomonadaceae</taxon>
        <taxon>Vreelandella</taxon>
    </lineage>
</organism>